<accession>A0A7X2T1K1</accession>
<keyword evidence="4" id="KW-1003">Cell membrane</keyword>
<evidence type="ECO:0000256" key="5">
    <source>
        <dbReference type="ARBA" id="ARBA00022692"/>
    </source>
</evidence>
<evidence type="ECO:0000256" key="1">
    <source>
        <dbReference type="ARBA" id="ARBA00004651"/>
    </source>
</evidence>
<evidence type="ECO:0000256" key="9">
    <source>
        <dbReference type="RuleBase" id="RU363032"/>
    </source>
</evidence>
<dbReference type="InterPro" id="IPR043429">
    <property type="entry name" value="ArtM/GltK/GlnP/TcyL/YhdX-like"/>
</dbReference>
<feature type="transmembrane region" description="Helical" evidence="9">
    <location>
        <begin position="12"/>
        <end position="39"/>
    </location>
</feature>
<dbReference type="GO" id="GO:0022857">
    <property type="term" value="F:transmembrane transporter activity"/>
    <property type="evidence" value="ECO:0007669"/>
    <property type="project" value="InterPro"/>
</dbReference>
<keyword evidence="7 9" id="KW-1133">Transmembrane helix</keyword>
<evidence type="ECO:0000256" key="8">
    <source>
        <dbReference type="ARBA" id="ARBA00023136"/>
    </source>
</evidence>
<dbReference type="NCBIfam" id="TIGR01726">
    <property type="entry name" value="HEQRo_perm_3TM"/>
    <property type="match status" value="1"/>
</dbReference>
<dbReference type="RefSeq" id="WP_277643286.1">
    <property type="nucleotide sequence ID" value="NZ_JAQXTV010000059.1"/>
</dbReference>
<evidence type="ECO:0000256" key="3">
    <source>
        <dbReference type="ARBA" id="ARBA00022448"/>
    </source>
</evidence>
<protein>
    <submittedName>
        <fullName evidence="11">Amino acid ABC transporter permease</fullName>
    </submittedName>
</protein>
<dbReference type="InterPro" id="IPR000515">
    <property type="entry name" value="MetI-like"/>
</dbReference>
<evidence type="ECO:0000256" key="4">
    <source>
        <dbReference type="ARBA" id="ARBA00022475"/>
    </source>
</evidence>
<evidence type="ECO:0000259" key="10">
    <source>
        <dbReference type="PROSITE" id="PS50928"/>
    </source>
</evidence>
<dbReference type="GO" id="GO:0043190">
    <property type="term" value="C:ATP-binding cassette (ABC) transporter complex"/>
    <property type="evidence" value="ECO:0007669"/>
    <property type="project" value="InterPro"/>
</dbReference>
<dbReference type="Pfam" id="PF00528">
    <property type="entry name" value="BPD_transp_1"/>
    <property type="match status" value="1"/>
</dbReference>
<comment type="similarity">
    <text evidence="2">Belongs to the binding-protein-dependent transport system permease family. HisMQ subfamily.</text>
</comment>
<dbReference type="EMBL" id="VULX01000014">
    <property type="protein sequence ID" value="MSR91697.1"/>
    <property type="molecule type" value="Genomic_DNA"/>
</dbReference>
<dbReference type="InterPro" id="IPR035906">
    <property type="entry name" value="MetI-like_sf"/>
</dbReference>
<evidence type="ECO:0000313" key="12">
    <source>
        <dbReference type="Proteomes" id="UP000460287"/>
    </source>
</evidence>
<keyword evidence="8 9" id="KW-0472">Membrane</keyword>
<dbReference type="PANTHER" id="PTHR30614">
    <property type="entry name" value="MEMBRANE COMPONENT OF AMINO ACID ABC TRANSPORTER"/>
    <property type="match status" value="1"/>
</dbReference>
<feature type="transmembrane region" description="Helical" evidence="9">
    <location>
        <begin position="187"/>
        <end position="206"/>
    </location>
</feature>
<keyword evidence="6" id="KW-0029">Amino-acid transport</keyword>
<dbReference type="GO" id="GO:0006865">
    <property type="term" value="P:amino acid transport"/>
    <property type="evidence" value="ECO:0007669"/>
    <property type="project" value="UniProtKB-KW"/>
</dbReference>
<dbReference type="Proteomes" id="UP000460287">
    <property type="component" value="Unassembled WGS sequence"/>
</dbReference>
<feature type="domain" description="ABC transmembrane type-1" evidence="10">
    <location>
        <begin position="17"/>
        <end position="205"/>
    </location>
</feature>
<comment type="subcellular location">
    <subcellularLocation>
        <location evidence="1 9">Cell membrane</location>
        <topology evidence="1 9">Multi-pass membrane protein</topology>
    </subcellularLocation>
</comment>
<dbReference type="PROSITE" id="PS50928">
    <property type="entry name" value="ABC_TM1"/>
    <property type="match status" value="1"/>
</dbReference>
<evidence type="ECO:0000256" key="6">
    <source>
        <dbReference type="ARBA" id="ARBA00022970"/>
    </source>
</evidence>
<sequence length="219" mass="23728">MSFEFMKDYYPFFLKGAGITIVIAFFAVIFGTVLGLLLSLMKLSENKILRFIAGAYIEFVRGTPSLVQIWIVYLGLSNIGLNLPDLVTGIIALSLNSGAYVAEIIRAGIGAVDTGQMEAARSLGMKKSMAMREIIIPQALKNILPALGNEFIAVIKESAIVSIIGVGELMFNAQTVGGTLYNGLPPLYVAAAIYFVITFSLSRGLAKLERRLKKSDSHQ</sequence>
<dbReference type="SUPFAM" id="SSF161098">
    <property type="entry name" value="MetI-like"/>
    <property type="match status" value="1"/>
</dbReference>
<dbReference type="CDD" id="cd06261">
    <property type="entry name" value="TM_PBP2"/>
    <property type="match status" value="1"/>
</dbReference>
<dbReference type="FunFam" id="1.10.3720.10:FF:000033">
    <property type="entry name" value="Polar amino acid ABC transporter permease"/>
    <property type="match status" value="1"/>
</dbReference>
<evidence type="ECO:0000256" key="2">
    <source>
        <dbReference type="ARBA" id="ARBA00010072"/>
    </source>
</evidence>
<proteinExistence type="inferred from homology"/>
<dbReference type="Gene3D" id="1.10.3720.10">
    <property type="entry name" value="MetI-like"/>
    <property type="match status" value="1"/>
</dbReference>
<dbReference type="AlphaFoldDB" id="A0A7X2T1K1"/>
<gene>
    <name evidence="11" type="ORF">FYJ33_09875</name>
</gene>
<keyword evidence="3 9" id="KW-0813">Transport</keyword>
<comment type="caution">
    <text evidence="11">The sequence shown here is derived from an EMBL/GenBank/DDBJ whole genome shotgun (WGS) entry which is preliminary data.</text>
</comment>
<keyword evidence="12" id="KW-1185">Reference proteome</keyword>
<evidence type="ECO:0000256" key="7">
    <source>
        <dbReference type="ARBA" id="ARBA00022989"/>
    </source>
</evidence>
<evidence type="ECO:0000313" key="11">
    <source>
        <dbReference type="EMBL" id="MSR91697.1"/>
    </source>
</evidence>
<keyword evidence="5 9" id="KW-0812">Transmembrane</keyword>
<dbReference type="PANTHER" id="PTHR30614:SF20">
    <property type="entry name" value="GLUTAMINE TRANSPORT SYSTEM PERMEASE PROTEIN GLNP"/>
    <property type="match status" value="1"/>
</dbReference>
<reference evidence="11 12" key="1">
    <citation type="submission" date="2019-08" db="EMBL/GenBank/DDBJ databases">
        <title>In-depth cultivation of the pig gut microbiome towards novel bacterial diversity and tailored functional studies.</title>
        <authorList>
            <person name="Wylensek D."/>
            <person name="Hitch T.C.A."/>
            <person name="Clavel T."/>
        </authorList>
    </citation>
    <scope>NUCLEOTIDE SEQUENCE [LARGE SCALE GENOMIC DNA]</scope>
    <source>
        <strain evidence="11 12">WCA-383-APC-5B</strain>
    </source>
</reference>
<name>A0A7X2T1K1_9CLOT</name>
<organism evidence="11 12">
    <name type="scientific">Inconstantimicrobium porci</name>
    <dbReference type="NCBI Taxonomy" id="2652291"/>
    <lineage>
        <taxon>Bacteria</taxon>
        <taxon>Bacillati</taxon>
        <taxon>Bacillota</taxon>
        <taxon>Clostridia</taxon>
        <taxon>Eubacteriales</taxon>
        <taxon>Clostridiaceae</taxon>
        <taxon>Inconstantimicrobium</taxon>
    </lineage>
</organism>
<dbReference type="InterPro" id="IPR010065">
    <property type="entry name" value="AA_ABC_transptr_permease_3TM"/>
</dbReference>